<proteinExistence type="predicted"/>
<protein>
    <submittedName>
        <fullName evidence="1">Uncharacterized protein</fullName>
    </submittedName>
</protein>
<dbReference type="AlphaFoldDB" id="A0A381WEQ5"/>
<reference evidence="1" key="1">
    <citation type="submission" date="2018-05" db="EMBL/GenBank/DDBJ databases">
        <authorList>
            <person name="Lanie J.A."/>
            <person name="Ng W.-L."/>
            <person name="Kazmierczak K.M."/>
            <person name="Andrzejewski T.M."/>
            <person name="Davidsen T.M."/>
            <person name="Wayne K.J."/>
            <person name="Tettelin H."/>
            <person name="Glass J.I."/>
            <person name="Rusch D."/>
            <person name="Podicherti R."/>
            <person name="Tsui H.-C.T."/>
            <person name="Winkler M.E."/>
        </authorList>
    </citation>
    <scope>NUCLEOTIDE SEQUENCE</scope>
</reference>
<gene>
    <name evidence="1" type="ORF">METZ01_LOCUS103257</name>
</gene>
<name>A0A381WEQ5_9ZZZZ</name>
<dbReference type="EMBL" id="UINC01011417">
    <property type="protein sequence ID" value="SVA50403.1"/>
    <property type="molecule type" value="Genomic_DNA"/>
</dbReference>
<accession>A0A381WEQ5</accession>
<sequence length="51" mass="5929">MEPVADIHLSTKSVDNFVDISFKSNHFLIISLILVKLIKKTSEKNFFLFFI</sequence>
<organism evidence="1">
    <name type="scientific">marine metagenome</name>
    <dbReference type="NCBI Taxonomy" id="408172"/>
    <lineage>
        <taxon>unclassified sequences</taxon>
        <taxon>metagenomes</taxon>
        <taxon>ecological metagenomes</taxon>
    </lineage>
</organism>
<evidence type="ECO:0000313" key="1">
    <source>
        <dbReference type="EMBL" id="SVA50403.1"/>
    </source>
</evidence>